<reference evidence="1" key="1">
    <citation type="submission" date="2022-01" db="EMBL/GenBank/DDBJ databases">
        <authorList>
            <person name="Braso-Vives M."/>
        </authorList>
    </citation>
    <scope>NUCLEOTIDE SEQUENCE</scope>
</reference>
<evidence type="ECO:0000313" key="2">
    <source>
        <dbReference type="Proteomes" id="UP000838412"/>
    </source>
</evidence>
<dbReference type="EMBL" id="OV696692">
    <property type="protein sequence ID" value="CAH1269194.1"/>
    <property type="molecule type" value="Genomic_DNA"/>
</dbReference>
<keyword evidence="2" id="KW-1185">Reference proteome</keyword>
<dbReference type="OrthoDB" id="6375801at2759"/>
<dbReference type="Proteomes" id="UP000838412">
    <property type="component" value="Chromosome 7"/>
</dbReference>
<accession>A0A8K0EUF3</accession>
<proteinExistence type="predicted"/>
<evidence type="ECO:0000313" key="1">
    <source>
        <dbReference type="EMBL" id="CAH1269194.1"/>
    </source>
</evidence>
<gene>
    <name evidence="1" type="primary">Hypp4123</name>
    <name evidence="1" type="ORF">BLAG_LOCUS21915</name>
</gene>
<sequence length="135" mass="15820">MAGKVSTKYRMLASLRKETGIGRRVLRGAKTKSMKEKRRKLSKRREKLKDSIIAFLGREDNARMMPGKRDTAKKGKETVQRRILTDYMKNLHKKYWSENPGVKVSLASFCRYRPLEFQLPSFLTRDTCYANDTRI</sequence>
<name>A0A8K0EUF3_BRALA</name>
<dbReference type="AlphaFoldDB" id="A0A8K0EUF3"/>
<protein>
    <submittedName>
        <fullName evidence="1">Hypp4123 protein</fullName>
    </submittedName>
</protein>
<organism evidence="1 2">
    <name type="scientific">Branchiostoma lanceolatum</name>
    <name type="common">Common lancelet</name>
    <name type="synonym">Amphioxus lanceolatum</name>
    <dbReference type="NCBI Taxonomy" id="7740"/>
    <lineage>
        <taxon>Eukaryota</taxon>
        <taxon>Metazoa</taxon>
        <taxon>Chordata</taxon>
        <taxon>Cephalochordata</taxon>
        <taxon>Leptocardii</taxon>
        <taxon>Amphioxiformes</taxon>
        <taxon>Branchiostomatidae</taxon>
        <taxon>Branchiostoma</taxon>
    </lineage>
</organism>